<organism evidence="1 2">
    <name type="scientific">Rufibacter tibetensis</name>
    <dbReference type="NCBI Taxonomy" id="512763"/>
    <lineage>
        <taxon>Bacteria</taxon>
        <taxon>Pseudomonadati</taxon>
        <taxon>Bacteroidota</taxon>
        <taxon>Cytophagia</taxon>
        <taxon>Cytophagales</taxon>
        <taxon>Hymenobacteraceae</taxon>
        <taxon>Rufibacter</taxon>
    </lineage>
</organism>
<evidence type="ECO:0000313" key="1">
    <source>
        <dbReference type="EMBL" id="ALJ01740.1"/>
    </source>
</evidence>
<dbReference type="KEGG" id="rti:DC20_22135"/>
<gene>
    <name evidence="1" type="ORF">DC20_22135</name>
</gene>
<dbReference type="AlphaFoldDB" id="A0A0P0CPT9"/>
<protein>
    <submittedName>
        <fullName evidence="1">Uncharacterized protein</fullName>
    </submittedName>
</protein>
<dbReference type="Proteomes" id="UP000061382">
    <property type="component" value="Plasmid 1"/>
</dbReference>
<reference evidence="1 2" key="1">
    <citation type="submission" date="2015-08" db="EMBL/GenBank/DDBJ databases">
        <title>Complete genome sequence of Rufibacter tibetensis strain 1351t, a radiation-resistant bacterium from tibet plateau.</title>
        <authorList>
            <person name="Dai J."/>
        </authorList>
    </citation>
    <scope>NUCLEOTIDE SEQUENCE [LARGE SCALE GENOMIC DNA]</scope>
    <source>
        <strain evidence="1 2">1351</strain>
        <plasmid evidence="1 2">1</plasmid>
    </source>
</reference>
<keyword evidence="2" id="KW-1185">Reference proteome</keyword>
<evidence type="ECO:0000313" key="2">
    <source>
        <dbReference type="Proteomes" id="UP000061382"/>
    </source>
</evidence>
<accession>A0A0P0CPT9</accession>
<name>A0A0P0CPT9_9BACT</name>
<geneLocation type="plasmid" evidence="1 2">
    <name>1</name>
</geneLocation>
<dbReference type="RefSeq" id="WP_062546214.1">
    <property type="nucleotide sequence ID" value="NZ_CP012644.1"/>
</dbReference>
<proteinExistence type="predicted"/>
<keyword evidence="1" id="KW-0614">Plasmid</keyword>
<dbReference type="EMBL" id="CP012644">
    <property type="protein sequence ID" value="ALJ01740.1"/>
    <property type="molecule type" value="Genomic_DNA"/>
</dbReference>
<dbReference type="PATRIC" id="fig|512763.3.peg.4879"/>
<sequence length="79" mass="8549">MSTGGIGFAENPRSAGWEPMVEALLTCFPFALRAPFRESATEVGSFGNRVTLMGAGRRQGLDLFPVLPWGYDFLPGGRI</sequence>